<sequence length="105" mass="11603">MDPQQCLAPLDQLKLHQKTLDIVLTHGKSMDILKDPGMGEYATRTAAKALCFLGHGDDAVNVCEKAIKDNPALMSRVWDVYLLSLIKSAQQSAMADEYITAYDYA</sequence>
<dbReference type="EMBL" id="KQ246650">
    <property type="protein sequence ID" value="KNC72689.1"/>
    <property type="molecule type" value="Genomic_DNA"/>
</dbReference>
<dbReference type="GeneID" id="25915255"/>
<gene>
    <name evidence="1" type="ORF">SARC_14751</name>
</gene>
<evidence type="ECO:0000313" key="2">
    <source>
        <dbReference type="Proteomes" id="UP000054560"/>
    </source>
</evidence>
<reference evidence="1 2" key="1">
    <citation type="submission" date="2011-02" db="EMBL/GenBank/DDBJ databases">
        <title>The Genome Sequence of Sphaeroforma arctica JP610.</title>
        <authorList>
            <consortium name="The Broad Institute Genome Sequencing Platform"/>
            <person name="Russ C."/>
            <person name="Cuomo C."/>
            <person name="Young S.K."/>
            <person name="Zeng Q."/>
            <person name="Gargeya S."/>
            <person name="Alvarado L."/>
            <person name="Berlin A."/>
            <person name="Chapman S.B."/>
            <person name="Chen Z."/>
            <person name="Freedman E."/>
            <person name="Gellesch M."/>
            <person name="Goldberg J."/>
            <person name="Griggs A."/>
            <person name="Gujja S."/>
            <person name="Heilman E."/>
            <person name="Heiman D."/>
            <person name="Howarth C."/>
            <person name="Mehta T."/>
            <person name="Neiman D."/>
            <person name="Pearson M."/>
            <person name="Roberts A."/>
            <person name="Saif S."/>
            <person name="Shea T."/>
            <person name="Shenoy N."/>
            <person name="Sisk P."/>
            <person name="Stolte C."/>
            <person name="Sykes S."/>
            <person name="White J."/>
            <person name="Yandava C."/>
            <person name="Burger G."/>
            <person name="Gray M.W."/>
            <person name="Holland P.W.H."/>
            <person name="King N."/>
            <person name="Lang F.B.F."/>
            <person name="Roger A.J."/>
            <person name="Ruiz-Trillo I."/>
            <person name="Haas B."/>
            <person name="Nusbaum C."/>
            <person name="Birren B."/>
        </authorList>
    </citation>
    <scope>NUCLEOTIDE SEQUENCE [LARGE SCALE GENOMIC DNA]</scope>
    <source>
        <strain evidence="1 2">JP610</strain>
    </source>
</reference>
<evidence type="ECO:0000313" key="1">
    <source>
        <dbReference type="EMBL" id="KNC72689.1"/>
    </source>
</evidence>
<dbReference type="AlphaFoldDB" id="A0A0L0F7N3"/>
<accession>A0A0L0F7N3</accession>
<protein>
    <submittedName>
        <fullName evidence="1">Uncharacterized protein</fullName>
    </submittedName>
</protein>
<organism evidence="1 2">
    <name type="scientific">Sphaeroforma arctica JP610</name>
    <dbReference type="NCBI Taxonomy" id="667725"/>
    <lineage>
        <taxon>Eukaryota</taxon>
        <taxon>Ichthyosporea</taxon>
        <taxon>Ichthyophonida</taxon>
        <taxon>Sphaeroforma</taxon>
    </lineage>
</organism>
<proteinExistence type="predicted"/>
<keyword evidence="2" id="KW-1185">Reference proteome</keyword>
<dbReference type="Proteomes" id="UP000054560">
    <property type="component" value="Unassembled WGS sequence"/>
</dbReference>
<name>A0A0L0F7N3_9EUKA</name>
<dbReference type="RefSeq" id="XP_014146591.1">
    <property type="nucleotide sequence ID" value="XM_014291116.1"/>
</dbReference>
<feature type="non-terminal residue" evidence="1">
    <location>
        <position position="105"/>
    </location>
</feature>